<dbReference type="PANTHER" id="PTHR43806">
    <property type="entry name" value="PEPTIDASE S8"/>
    <property type="match status" value="1"/>
</dbReference>
<dbReference type="InterPro" id="IPR036852">
    <property type="entry name" value="Peptidase_S8/S53_dom_sf"/>
</dbReference>
<keyword evidence="9" id="KW-1185">Reference proteome</keyword>
<feature type="chain" id="PRO_5041647982" evidence="6">
    <location>
        <begin position="23"/>
        <end position="863"/>
    </location>
</feature>
<evidence type="ECO:0000313" key="8">
    <source>
        <dbReference type="EMBL" id="WEK53952.1"/>
    </source>
</evidence>
<feature type="signal peptide" evidence="6">
    <location>
        <begin position="1"/>
        <end position="22"/>
    </location>
</feature>
<dbReference type="PANTHER" id="PTHR43806:SF11">
    <property type="entry name" value="CEREVISIN-RELATED"/>
    <property type="match status" value="1"/>
</dbReference>
<dbReference type="PROSITE" id="PS00136">
    <property type="entry name" value="SUBTILASE_ASP"/>
    <property type="match status" value="1"/>
</dbReference>
<dbReference type="InterPro" id="IPR023827">
    <property type="entry name" value="Peptidase_S8_Asp-AS"/>
</dbReference>
<dbReference type="InterPro" id="IPR001119">
    <property type="entry name" value="SLH_dom"/>
</dbReference>
<dbReference type="SUPFAM" id="SSF89260">
    <property type="entry name" value="Collagen-binding domain"/>
    <property type="match status" value="2"/>
</dbReference>
<dbReference type="InterPro" id="IPR022398">
    <property type="entry name" value="Peptidase_S8_His-AS"/>
</dbReference>
<dbReference type="Gene3D" id="2.60.120.380">
    <property type="match status" value="3"/>
</dbReference>
<feature type="domain" description="SLH" evidence="7">
    <location>
        <begin position="687"/>
        <end position="750"/>
    </location>
</feature>
<evidence type="ECO:0000313" key="9">
    <source>
        <dbReference type="Proteomes" id="UP001178662"/>
    </source>
</evidence>
<evidence type="ECO:0000259" key="7">
    <source>
        <dbReference type="PROSITE" id="PS51272"/>
    </source>
</evidence>
<keyword evidence="3 5" id="KW-0378">Hydrolase</keyword>
<dbReference type="InterPro" id="IPR000209">
    <property type="entry name" value="Peptidase_S8/S53_dom"/>
</dbReference>
<dbReference type="EMBL" id="CP119317">
    <property type="protein sequence ID" value="WEK53952.1"/>
    <property type="molecule type" value="Genomic_DNA"/>
</dbReference>
<evidence type="ECO:0000256" key="2">
    <source>
        <dbReference type="ARBA" id="ARBA00022670"/>
    </source>
</evidence>
<protein>
    <submittedName>
        <fullName evidence="8">S8 family serine peptidase</fullName>
    </submittedName>
</protein>
<dbReference type="GO" id="GO:0004252">
    <property type="term" value="F:serine-type endopeptidase activity"/>
    <property type="evidence" value="ECO:0007669"/>
    <property type="project" value="UniProtKB-UniRule"/>
</dbReference>
<comment type="similarity">
    <text evidence="1 5">Belongs to the peptidase S8 family.</text>
</comment>
<dbReference type="PROSITE" id="PS51272">
    <property type="entry name" value="SLH"/>
    <property type="match status" value="3"/>
</dbReference>
<evidence type="ECO:0000256" key="5">
    <source>
        <dbReference type="PROSITE-ProRule" id="PRU01240"/>
    </source>
</evidence>
<keyword evidence="6" id="KW-0732">Signal</keyword>
<evidence type="ECO:0000256" key="6">
    <source>
        <dbReference type="SAM" id="SignalP"/>
    </source>
</evidence>
<accession>A0AA95EXX4</accession>
<dbReference type="Pfam" id="PF00395">
    <property type="entry name" value="SLH"/>
    <property type="match status" value="3"/>
</dbReference>
<dbReference type="PROSITE" id="PS51892">
    <property type="entry name" value="SUBTILASE"/>
    <property type="match status" value="1"/>
</dbReference>
<evidence type="ECO:0000256" key="3">
    <source>
        <dbReference type="ARBA" id="ARBA00022801"/>
    </source>
</evidence>
<gene>
    <name evidence="8" type="ORF">P0Y55_15505</name>
</gene>
<evidence type="ECO:0000256" key="4">
    <source>
        <dbReference type="ARBA" id="ARBA00022825"/>
    </source>
</evidence>
<keyword evidence="2 5" id="KW-0645">Protease</keyword>
<sequence length="863" mass="93853">MTTLKKYSKLLLMALAICISMGTDLPQSVASAEQSPTNKEVSIASLVKIEANETNSVVNTNAPFLRTTGFLDAWNNFNAEVTSTIAIIDTGVDFNHPDLKPFLLSGKNMISPTKPPQDDNGHGTAVAGVIVAVAKAGESLGRPKWQGRIMPIKALDKNGAGDDQHLTQAINYAVEQGADIIVLSLGLRRDEPNLRKAVQDAENNGVLLIAASGNDAVNFGNKAKVQYPAAYTSVLAISGSNVLTPVKQSTPGPEVDISAAWKVDTLAIGGGTATMEGSSMGAPQVAAAAAMLKAQNPDWSPHRVREALRSTAQRNEAFSWDSKIGYGYLAVNKALQYDGSVDWREPNDTKDKAKVFPEGKEVAGKWTSVSDVDWYSVEIRYDGLYSVSGEGVQLALYNSSGSDLITGTTNASSNTTQWRLAKGRYLLKVANTNSVNNEYRLTNQFVIAADALEPNDRAATAFTLAPRSQTWTGTFHQRGDEDWMIINLPVEGTLRLAITTDTVRIDLELMIQPIGGSILIADDQGDGGSEELIMKNAKPGKYYIRIKNVVSPNPEPVVGTYTASLEYITQYIDAYEPNNGPLTATPLSDRLVYNGLIDTTADEDWFRFTVTNKKLVKLDLGNIPLNTVARVELIDADQNSIAIWKNVLGATSLEGQRILEKGTYYVVVTANRAFLQQTYDLEMRQETTSSSFTDLVGHWASADVETLYRAGWIKGYPDGRFLPNKTLSRGEGVTAMVRAIGLQASSTKLRFTDIPTKSWLYEYVTKADRAGWLAPYTSSQFLPNQAMTRGEAAQLIATAIQLNLPARPSQVFNDVSAKDPLAGVLEAMKQEGLISGYIDGTFKPSATITRAEWSKLLAKVYRR</sequence>
<feature type="domain" description="SLH" evidence="7">
    <location>
        <begin position="751"/>
        <end position="807"/>
    </location>
</feature>
<dbReference type="AlphaFoldDB" id="A0AA95EXX4"/>
<proteinExistence type="inferred from homology"/>
<name>A0AA95EXX4_9BACL</name>
<feature type="active site" description="Charge relay system" evidence="5">
    <location>
        <position position="279"/>
    </location>
</feature>
<feature type="domain" description="SLH" evidence="7">
    <location>
        <begin position="808"/>
        <end position="863"/>
    </location>
</feature>
<feature type="active site" description="Charge relay system" evidence="5">
    <location>
        <position position="89"/>
    </location>
</feature>
<keyword evidence="4 5" id="KW-0720">Serine protease</keyword>
<dbReference type="SUPFAM" id="SSF52743">
    <property type="entry name" value="Subtilisin-like"/>
    <property type="match status" value="1"/>
</dbReference>
<dbReference type="InterPro" id="IPR050131">
    <property type="entry name" value="Peptidase_S8_subtilisin-like"/>
</dbReference>
<dbReference type="Pfam" id="PF00082">
    <property type="entry name" value="Peptidase_S8"/>
    <property type="match status" value="1"/>
</dbReference>
<dbReference type="PRINTS" id="PR00723">
    <property type="entry name" value="SUBTILISIN"/>
</dbReference>
<dbReference type="PROSITE" id="PS00137">
    <property type="entry name" value="SUBTILASE_HIS"/>
    <property type="match status" value="1"/>
</dbReference>
<organism evidence="8 9">
    <name type="scientific">Candidatus Cohnella colombiensis</name>
    <dbReference type="NCBI Taxonomy" id="3121368"/>
    <lineage>
        <taxon>Bacteria</taxon>
        <taxon>Bacillati</taxon>
        <taxon>Bacillota</taxon>
        <taxon>Bacilli</taxon>
        <taxon>Bacillales</taxon>
        <taxon>Paenibacillaceae</taxon>
        <taxon>Cohnella</taxon>
    </lineage>
</organism>
<feature type="active site" description="Charge relay system" evidence="5">
    <location>
        <position position="122"/>
    </location>
</feature>
<dbReference type="Gene3D" id="3.40.50.200">
    <property type="entry name" value="Peptidase S8/S53 domain"/>
    <property type="match status" value="1"/>
</dbReference>
<evidence type="ECO:0000256" key="1">
    <source>
        <dbReference type="ARBA" id="ARBA00011073"/>
    </source>
</evidence>
<dbReference type="InterPro" id="IPR015500">
    <property type="entry name" value="Peptidase_S8_subtilisin-rel"/>
</dbReference>
<reference evidence="8" key="1">
    <citation type="submission" date="2023-03" db="EMBL/GenBank/DDBJ databases">
        <title>Andean soil-derived lignocellulolytic bacterial consortium as a source of novel taxa and putative plastic-active enzymes.</title>
        <authorList>
            <person name="Diaz-Garcia L."/>
            <person name="Chuvochina M."/>
            <person name="Feuerriegel G."/>
            <person name="Bunk B."/>
            <person name="Sproer C."/>
            <person name="Streit W.R."/>
            <person name="Rodriguez L.M."/>
            <person name="Overmann J."/>
            <person name="Jimenez D.J."/>
        </authorList>
    </citation>
    <scope>NUCLEOTIDE SEQUENCE</scope>
    <source>
        <strain evidence="8">MAG 2441</strain>
    </source>
</reference>
<dbReference type="GO" id="GO:0006508">
    <property type="term" value="P:proteolysis"/>
    <property type="evidence" value="ECO:0007669"/>
    <property type="project" value="UniProtKB-KW"/>
</dbReference>
<dbReference type="Proteomes" id="UP001178662">
    <property type="component" value="Chromosome"/>
</dbReference>